<name>A0ABY9EAI0_9GAMM</name>
<reference evidence="1 2" key="1">
    <citation type="submission" date="2022-05" db="EMBL/GenBank/DDBJ databases">
        <title>Microbulbifer sp. nov., isolated from sponge.</title>
        <authorList>
            <person name="Gao L."/>
        </authorList>
    </citation>
    <scope>NUCLEOTIDE SEQUENCE [LARGE SCALE GENOMIC DNA]</scope>
    <source>
        <strain evidence="1 2">MI-G</strain>
    </source>
</reference>
<dbReference type="InterPro" id="IPR043519">
    <property type="entry name" value="NT_sf"/>
</dbReference>
<evidence type="ECO:0000313" key="2">
    <source>
        <dbReference type="Proteomes" id="UP001321520"/>
    </source>
</evidence>
<dbReference type="Pfam" id="PF04229">
    <property type="entry name" value="GrpB"/>
    <property type="match status" value="1"/>
</dbReference>
<evidence type="ECO:0000313" key="1">
    <source>
        <dbReference type="EMBL" id="WKD50049.1"/>
    </source>
</evidence>
<dbReference type="InterPro" id="IPR007344">
    <property type="entry name" value="GrpB/CoaE"/>
</dbReference>
<organism evidence="1 2">
    <name type="scientific">Microbulbifer spongiae</name>
    <dbReference type="NCBI Taxonomy" id="2944933"/>
    <lineage>
        <taxon>Bacteria</taxon>
        <taxon>Pseudomonadati</taxon>
        <taxon>Pseudomonadota</taxon>
        <taxon>Gammaproteobacteria</taxon>
        <taxon>Cellvibrionales</taxon>
        <taxon>Microbulbiferaceae</taxon>
        <taxon>Microbulbifer</taxon>
    </lineage>
</organism>
<dbReference type="Gene3D" id="3.30.460.10">
    <property type="entry name" value="Beta Polymerase, domain 2"/>
    <property type="match status" value="1"/>
</dbReference>
<accession>A0ABY9EAI0</accession>
<proteinExistence type="predicted"/>
<dbReference type="PANTHER" id="PTHR34822:SF1">
    <property type="entry name" value="GRPB FAMILY PROTEIN"/>
    <property type="match status" value="1"/>
</dbReference>
<gene>
    <name evidence="1" type="ORF">M8T91_01075</name>
</gene>
<dbReference type="EMBL" id="CP098023">
    <property type="protein sequence ID" value="WKD50049.1"/>
    <property type="molecule type" value="Genomic_DNA"/>
</dbReference>
<dbReference type="SUPFAM" id="SSF81301">
    <property type="entry name" value="Nucleotidyltransferase"/>
    <property type="match status" value="1"/>
</dbReference>
<sequence>MRILEIMEYQASWACEFNREKDLILDTIGSLFPEVHHIGSTSVVGLAAKPIIDILLEVDDLDALDSFNDALEEIGYIAKGENGITERRYFQKGGDLRSHHIHAFLRSSENAIRHLAFRDYLQQNPTISEEYAIMKKVLFITAIMIWGNTAAAKIHFYSTTKSKQLSGMHLTSKGAECGNLCSCLNFI</sequence>
<dbReference type="RefSeq" id="WP_301415970.1">
    <property type="nucleotide sequence ID" value="NZ_CP098023.1"/>
</dbReference>
<protein>
    <submittedName>
        <fullName evidence="1">GrpB family protein</fullName>
    </submittedName>
</protein>
<keyword evidence="2" id="KW-1185">Reference proteome</keyword>
<dbReference type="PANTHER" id="PTHR34822">
    <property type="entry name" value="GRPB DOMAIN PROTEIN (AFU_ORTHOLOGUE AFUA_1G01530)"/>
    <property type="match status" value="1"/>
</dbReference>
<dbReference type="Proteomes" id="UP001321520">
    <property type="component" value="Chromosome"/>
</dbReference>